<dbReference type="EMBL" id="JBEPAZ010000132">
    <property type="protein sequence ID" value="MER6434546.1"/>
    <property type="molecule type" value="Genomic_DNA"/>
</dbReference>
<sequence>MRKFQQVVIAAAVAAGGLSAIGTGTAAADSYGSNGPERSDVYRPYQECSPQTVAENDIPLGVLGLAQTMDTTCGQYNGQYNSAFSG</sequence>
<protein>
    <submittedName>
        <fullName evidence="2">Uncharacterized protein</fullName>
    </submittedName>
</protein>
<organism evidence="2 3">
    <name type="scientific">Streptomyces sp. 900105245</name>
    <dbReference type="NCBI Taxonomy" id="3154379"/>
    <lineage>
        <taxon>Bacteria</taxon>
        <taxon>Bacillati</taxon>
        <taxon>Actinomycetota</taxon>
        <taxon>Actinomycetes</taxon>
        <taxon>Kitasatosporales</taxon>
        <taxon>Streptomycetaceae</taxon>
        <taxon>Streptomyces</taxon>
    </lineage>
</organism>
<comment type="caution">
    <text evidence="2">The sequence shown here is derived from an EMBL/GenBank/DDBJ whole genome shotgun (WGS) entry which is preliminary data.</text>
</comment>
<accession>A0ABV1ULY2</accession>
<feature type="signal peptide" evidence="1">
    <location>
        <begin position="1"/>
        <end position="28"/>
    </location>
</feature>
<dbReference type="RefSeq" id="WP_352066359.1">
    <property type="nucleotide sequence ID" value="NZ_JBEPAZ010000132.1"/>
</dbReference>
<feature type="chain" id="PRO_5046474921" evidence="1">
    <location>
        <begin position="29"/>
        <end position="86"/>
    </location>
</feature>
<keyword evidence="1" id="KW-0732">Signal</keyword>
<evidence type="ECO:0000313" key="3">
    <source>
        <dbReference type="Proteomes" id="UP001470023"/>
    </source>
</evidence>
<evidence type="ECO:0000256" key="1">
    <source>
        <dbReference type="SAM" id="SignalP"/>
    </source>
</evidence>
<reference evidence="2 3" key="1">
    <citation type="submission" date="2024-06" db="EMBL/GenBank/DDBJ databases">
        <title>The Natural Products Discovery Center: Release of the First 8490 Sequenced Strains for Exploring Actinobacteria Biosynthetic Diversity.</title>
        <authorList>
            <person name="Kalkreuter E."/>
            <person name="Kautsar S.A."/>
            <person name="Yang D."/>
            <person name="Bader C.D."/>
            <person name="Teijaro C.N."/>
            <person name="Fluegel L."/>
            <person name="Davis C.M."/>
            <person name="Simpson J.R."/>
            <person name="Lauterbach L."/>
            <person name="Steele A.D."/>
            <person name="Gui C."/>
            <person name="Meng S."/>
            <person name="Li G."/>
            <person name="Viehrig K."/>
            <person name="Ye F."/>
            <person name="Su P."/>
            <person name="Kiefer A.F."/>
            <person name="Nichols A."/>
            <person name="Cepeda A.J."/>
            <person name="Yan W."/>
            <person name="Fan B."/>
            <person name="Jiang Y."/>
            <person name="Adhikari A."/>
            <person name="Zheng C.-J."/>
            <person name="Schuster L."/>
            <person name="Cowan T.M."/>
            <person name="Smanski M.J."/>
            <person name="Chevrette M.G."/>
            <person name="De Carvalho L.P.S."/>
            <person name="Shen B."/>
        </authorList>
    </citation>
    <scope>NUCLEOTIDE SEQUENCE [LARGE SCALE GENOMIC DNA]</scope>
    <source>
        <strain evidence="2 3">NPDC001166</strain>
    </source>
</reference>
<name>A0ABV1ULY2_9ACTN</name>
<gene>
    <name evidence="2" type="ORF">ABT272_44275</name>
</gene>
<keyword evidence="3" id="KW-1185">Reference proteome</keyword>
<evidence type="ECO:0000313" key="2">
    <source>
        <dbReference type="EMBL" id="MER6434546.1"/>
    </source>
</evidence>
<dbReference type="Proteomes" id="UP001470023">
    <property type="component" value="Unassembled WGS sequence"/>
</dbReference>
<proteinExistence type="predicted"/>